<dbReference type="SUPFAM" id="SSF102462">
    <property type="entry name" value="Peptidyl-tRNA hydrolase II"/>
    <property type="match status" value="1"/>
</dbReference>
<keyword evidence="2" id="KW-0378">Hydrolase</keyword>
<protein>
    <recommendedName>
        <fullName evidence="1">peptidyl-tRNA hydrolase</fullName>
        <ecNumber evidence="1">3.1.1.29</ecNumber>
    </recommendedName>
</protein>
<dbReference type="Proteomes" id="UP001142055">
    <property type="component" value="Chromosome 1"/>
</dbReference>
<dbReference type="OMA" id="ISIMAFE"/>
<dbReference type="Pfam" id="PF01981">
    <property type="entry name" value="PTH2"/>
    <property type="match status" value="1"/>
</dbReference>
<evidence type="ECO:0000313" key="6">
    <source>
        <dbReference type="Proteomes" id="UP001142055"/>
    </source>
</evidence>
<dbReference type="InterPro" id="IPR023476">
    <property type="entry name" value="Pep_tRNA_hydro_II_dom_sf"/>
</dbReference>
<evidence type="ECO:0000313" key="5">
    <source>
        <dbReference type="EMBL" id="KAJ6225707.1"/>
    </source>
</evidence>
<evidence type="ECO:0000256" key="2">
    <source>
        <dbReference type="ARBA" id="ARBA00022801"/>
    </source>
</evidence>
<dbReference type="Gene3D" id="3.40.1490.10">
    <property type="entry name" value="Bit1"/>
    <property type="match status" value="1"/>
</dbReference>
<keyword evidence="6" id="KW-1185">Reference proteome</keyword>
<dbReference type="EC" id="3.1.1.29" evidence="1"/>
<sequence length="139" mass="15769">MRCEYDAYIHDAPIKQFSHWIRPNYKLVLVVRSDLRNRTRAQIATHCSSASILAVENSFHNSKLSSLFWRITGQTKVVVKANSVSEFQRICNEASKRNVCTSLIKERSNDKSIDESIVLAVGPAPDSILHHITGNLKLY</sequence>
<organism evidence="5 6">
    <name type="scientific">Blomia tropicalis</name>
    <name type="common">Mite</name>
    <dbReference type="NCBI Taxonomy" id="40697"/>
    <lineage>
        <taxon>Eukaryota</taxon>
        <taxon>Metazoa</taxon>
        <taxon>Ecdysozoa</taxon>
        <taxon>Arthropoda</taxon>
        <taxon>Chelicerata</taxon>
        <taxon>Arachnida</taxon>
        <taxon>Acari</taxon>
        <taxon>Acariformes</taxon>
        <taxon>Sarcoptiformes</taxon>
        <taxon>Astigmata</taxon>
        <taxon>Glycyphagoidea</taxon>
        <taxon>Echimyopodidae</taxon>
        <taxon>Blomia</taxon>
    </lineage>
</organism>
<reference evidence="5" key="1">
    <citation type="submission" date="2022-12" db="EMBL/GenBank/DDBJ databases">
        <title>Genome assemblies of Blomia tropicalis.</title>
        <authorList>
            <person name="Cui Y."/>
        </authorList>
    </citation>
    <scope>NUCLEOTIDE SEQUENCE</scope>
    <source>
        <tissue evidence="5">Adult mites</tissue>
    </source>
</reference>
<dbReference type="PANTHER" id="PTHR12649">
    <property type="entry name" value="PEPTIDYL-TRNA HYDROLASE 2"/>
    <property type="match status" value="1"/>
</dbReference>
<evidence type="ECO:0000256" key="4">
    <source>
        <dbReference type="ARBA" id="ARBA00048707"/>
    </source>
</evidence>
<evidence type="ECO:0000256" key="1">
    <source>
        <dbReference type="ARBA" id="ARBA00013260"/>
    </source>
</evidence>
<dbReference type="PANTHER" id="PTHR12649:SF11">
    <property type="entry name" value="PEPTIDYL-TRNA HYDROLASE 2, MITOCHONDRIAL"/>
    <property type="match status" value="1"/>
</dbReference>
<dbReference type="InterPro" id="IPR002833">
    <property type="entry name" value="PTH2"/>
</dbReference>
<dbReference type="EMBL" id="JAPWDV010000001">
    <property type="protein sequence ID" value="KAJ6225707.1"/>
    <property type="molecule type" value="Genomic_DNA"/>
</dbReference>
<evidence type="ECO:0000256" key="3">
    <source>
        <dbReference type="ARBA" id="ARBA00038050"/>
    </source>
</evidence>
<comment type="catalytic activity">
    <reaction evidence="4">
        <text>an N-acyl-L-alpha-aminoacyl-tRNA + H2O = an N-acyl-L-amino acid + a tRNA + H(+)</text>
        <dbReference type="Rhea" id="RHEA:54448"/>
        <dbReference type="Rhea" id="RHEA-COMP:10123"/>
        <dbReference type="Rhea" id="RHEA-COMP:13883"/>
        <dbReference type="ChEBI" id="CHEBI:15377"/>
        <dbReference type="ChEBI" id="CHEBI:15378"/>
        <dbReference type="ChEBI" id="CHEBI:59874"/>
        <dbReference type="ChEBI" id="CHEBI:78442"/>
        <dbReference type="ChEBI" id="CHEBI:138191"/>
        <dbReference type="EC" id="3.1.1.29"/>
    </reaction>
</comment>
<name>A0A9Q0MJN6_BLOTA</name>
<comment type="similarity">
    <text evidence="3">Belongs to the PTH2 family.</text>
</comment>
<dbReference type="GO" id="GO:0004045">
    <property type="term" value="F:peptidyl-tRNA hydrolase activity"/>
    <property type="evidence" value="ECO:0007669"/>
    <property type="project" value="UniProtKB-EC"/>
</dbReference>
<gene>
    <name evidence="5" type="ORF">RDWZM_004252</name>
</gene>
<comment type="caution">
    <text evidence="5">The sequence shown here is derived from an EMBL/GenBank/DDBJ whole genome shotgun (WGS) entry which is preliminary data.</text>
</comment>
<proteinExistence type="inferred from homology"/>
<dbReference type="GO" id="GO:0005829">
    <property type="term" value="C:cytosol"/>
    <property type="evidence" value="ECO:0007669"/>
    <property type="project" value="TreeGrafter"/>
</dbReference>
<accession>A0A9Q0MJN6</accession>
<dbReference type="AlphaFoldDB" id="A0A9Q0MJN6"/>